<name>A0ABM8Z4C0_9LACO</name>
<sequence>MDIASDLINFAMEHGIAVELRRDLSPNIPSIALPQIKKSWLMLITMITYFNLRTKWDTYLMMI</sequence>
<accession>A0ABM8Z4C0</accession>
<keyword evidence="2" id="KW-1185">Reference proteome</keyword>
<gene>
    <name evidence="1" type="ORF">WFA24289_00446</name>
</gene>
<evidence type="ECO:0000313" key="1">
    <source>
        <dbReference type="EMBL" id="CAH0416147.1"/>
    </source>
</evidence>
<protein>
    <submittedName>
        <fullName evidence="1">Uncharacterized protein</fullName>
    </submittedName>
</protein>
<organism evidence="1 2">
    <name type="scientific">Periweissella fabaria</name>
    <dbReference type="NCBI Taxonomy" id="546157"/>
    <lineage>
        <taxon>Bacteria</taxon>
        <taxon>Bacillati</taxon>
        <taxon>Bacillota</taxon>
        <taxon>Bacilli</taxon>
        <taxon>Lactobacillales</taxon>
        <taxon>Lactobacillaceae</taxon>
        <taxon>Periweissella</taxon>
    </lineage>
</organism>
<dbReference type="Proteomes" id="UP000789707">
    <property type="component" value="Unassembled WGS sequence"/>
</dbReference>
<reference evidence="1 2" key="1">
    <citation type="submission" date="2021-11" db="EMBL/GenBank/DDBJ databases">
        <authorList>
            <person name="Depoorter E."/>
        </authorList>
    </citation>
    <scope>NUCLEOTIDE SEQUENCE [LARGE SCALE GENOMIC DNA]</scope>
    <source>
        <strain evidence="1 2">LMG 24289</strain>
    </source>
</reference>
<proteinExistence type="predicted"/>
<dbReference type="EMBL" id="CAKKNS010000001">
    <property type="protein sequence ID" value="CAH0416147.1"/>
    <property type="molecule type" value="Genomic_DNA"/>
</dbReference>
<evidence type="ECO:0000313" key="2">
    <source>
        <dbReference type="Proteomes" id="UP000789707"/>
    </source>
</evidence>
<comment type="caution">
    <text evidence="1">The sequence shown here is derived from an EMBL/GenBank/DDBJ whole genome shotgun (WGS) entry which is preliminary data.</text>
</comment>